<feature type="compositionally biased region" description="Basic and acidic residues" evidence="1">
    <location>
        <begin position="132"/>
        <end position="145"/>
    </location>
</feature>
<evidence type="ECO:0000313" key="3">
    <source>
        <dbReference type="Proteomes" id="UP001316803"/>
    </source>
</evidence>
<sequence>MSQPQKRDIADFFRPFAKTIPQKRPTPDLDDDTIVVRSGENPPRTPSTSRKVDQRLPRQNRATPTHPRASPLQTPKSGKSVSIPIRSPAGGSALKPASARKPLFDFPATTSQGTPKASSSFSFADAPATSRKVVEDGKVVEVRDSDDSDNESLQSLTDIFAQKSDGKGHPKSSQTDVSSKHEEERRSLLSLYTGGRSNPILKKDRLKELHRLEQANKFDFGAILDDDRKDEERRAALAKANAELEESSSEADEGKQAERDKKMLAAILQDNSADEIDDEDMSRLVGAVERTEAFTAEKTFSFFRKEGPRNLSGHKKAKKEFPASPIPGSLWHHRDIAARDRAYLSGFVTELAEYGTMDDQALRWTFDAVLTEQRDDLRQSYIDTVAAASSSWTRSNVTPGDIQDIFDMLRADSHALRDGSPIEARRRLNHESYRQDYNHLLAAIKLMDCVCADMDFAALSKLTSISCRLALDQQLMSNNLVCRAVEFMLNKLTNLTDSDSRAHVHDRLLSDLGSNLTEPSLQVHFLSHFVPTTSQAAKFRSRLASIFLFGIEFTQKLFKPSSSSLSPLARITSHLSKDPLFTNTRSLSTLQSTNVYPSLGAKTQILDAATTDGFRPASFSSRSEQQHFDADVDALAEHIHTLFVSIIDTGASHMSRTEAKAALQALHYRLLYQVRTKTKRKRHVFDREGAFNVDGSNAKKIGKGGIRDAFEVEGTKKSGDFMSKFLKKKTTIKTLEPDATGEEKDMFVDVHEL</sequence>
<name>A0AAN8I504_9EURO</name>
<feature type="compositionally biased region" description="Basic and acidic residues" evidence="1">
    <location>
        <begin position="1"/>
        <end position="11"/>
    </location>
</feature>
<gene>
    <name evidence="2" type="ORF">OHC33_004523</name>
</gene>
<dbReference type="AlphaFoldDB" id="A0AAN8I504"/>
<feature type="compositionally biased region" description="Polar residues" evidence="1">
    <location>
        <begin position="71"/>
        <end position="80"/>
    </location>
</feature>
<comment type="caution">
    <text evidence="2">The sequence shown here is derived from an EMBL/GenBank/DDBJ whole genome shotgun (WGS) entry which is preliminary data.</text>
</comment>
<proteinExistence type="predicted"/>
<protein>
    <submittedName>
        <fullName evidence="2">Uncharacterized protein</fullName>
    </submittedName>
</protein>
<accession>A0AAN8I504</accession>
<feature type="compositionally biased region" description="Low complexity" evidence="1">
    <location>
        <begin position="117"/>
        <end position="130"/>
    </location>
</feature>
<dbReference type="EMBL" id="JAKLMC020000008">
    <property type="protein sequence ID" value="KAK5954797.1"/>
    <property type="molecule type" value="Genomic_DNA"/>
</dbReference>
<feature type="region of interest" description="Disordered" evidence="1">
    <location>
        <begin position="238"/>
        <end position="258"/>
    </location>
</feature>
<feature type="region of interest" description="Disordered" evidence="1">
    <location>
        <begin position="1"/>
        <end position="187"/>
    </location>
</feature>
<dbReference type="Proteomes" id="UP001316803">
    <property type="component" value="Unassembled WGS sequence"/>
</dbReference>
<evidence type="ECO:0000313" key="2">
    <source>
        <dbReference type="EMBL" id="KAK5954797.1"/>
    </source>
</evidence>
<evidence type="ECO:0000256" key="1">
    <source>
        <dbReference type="SAM" id="MobiDB-lite"/>
    </source>
</evidence>
<keyword evidence="3" id="KW-1185">Reference proteome</keyword>
<organism evidence="2 3">
    <name type="scientific">Knufia fluminis</name>
    <dbReference type="NCBI Taxonomy" id="191047"/>
    <lineage>
        <taxon>Eukaryota</taxon>
        <taxon>Fungi</taxon>
        <taxon>Dikarya</taxon>
        <taxon>Ascomycota</taxon>
        <taxon>Pezizomycotina</taxon>
        <taxon>Eurotiomycetes</taxon>
        <taxon>Chaetothyriomycetidae</taxon>
        <taxon>Chaetothyriales</taxon>
        <taxon>Trichomeriaceae</taxon>
        <taxon>Knufia</taxon>
    </lineage>
</organism>
<reference evidence="2 3" key="1">
    <citation type="submission" date="2022-12" db="EMBL/GenBank/DDBJ databases">
        <title>Genomic features and morphological characterization of a novel Knufia sp. strain isolated from spacecraft assembly facility.</title>
        <authorList>
            <person name="Teixeira M."/>
            <person name="Chander A.M."/>
            <person name="Stajich J.E."/>
            <person name="Venkateswaran K."/>
        </authorList>
    </citation>
    <scope>NUCLEOTIDE SEQUENCE [LARGE SCALE GENOMIC DNA]</scope>
    <source>
        <strain evidence="2 3">FJI-L2-BK-P2</strain>
    </source>
</reference>
<feature type="compositionally biased region" description="Basic and acidic residues" evidence="1">
    <location>
        <begin position="178"/>
        <end position="187"/>
    </location>
</feature>